<dbReference type="PROSITE" id="PS50181">
    <property type="entry name" value="FBOX"/>
    <property type="match status" value="1"/>
</dbReference>
<dbReference type="AlphaFoldDB" id="A0A8H5I167"/>
<evidence type="ECO:0000313" key="3">
    <source>
        <dbReference type="Proteomes" id="UP000518752"/>
    </source>
</evidence>
<organism evidence="2 3">
    <name type="scientific">Collybiopsis confluens</name>
    <dbReference type="NCBI Taxonomy" id="2823264"/>
    <lineage>
        <taxon>Eukaryota</taxon>
        <taxon>Fungi</taxon>
        <taxon>Dikarya</taxon>
        <taxon>Basidiomycota</taxon>
        <taxon>Agaricomycotina</taxon>
        <taxon>Agaricomycetes</taxon>
        <taxon>Agaricomycetidae</taxon>
        <taxon>Agaricales</taxon>
        <taxon>Marasmiineae</taxon>
        <taxon>Omphalotaceae</taxon>
        <taxon>Collybiopsis</taxon>
    </lineage>
</organism>
<dbReference type="SUPFAM" id="SSF81383">
    <property type="entry name" value="F-box domain"/>
    <property type="match status" value="1"/>
</dbReference>
<dbReference type="Proteomes" id="UP000518752">
    <property type="component" value="Unassembled WGS sequence"/>
</dbReference>
<dbReference type="InterPro" id="IPR001810">
    <property type="entry name" value="F-box_dom"/>
</dbReference>
<dbReference type="Pfam" id="PF00646">
    <property type="entry name" value="F-box"/>
    <property type="match status" value="1"/>
</dbReference>
<dbReference type="InterPro" id="IPR036047">
    <property type="entry name" value="F-box-like_dom_sf"/>
</dbReference>
<accession>A0A8H5I167</accession>
<protein>
    <recommendedName>
        <fullName evidence="1">F-box domain-containing protein</fullName>
    </recommendedName>
</protein>
<proteinExistence type="predicted"/>
<evidence type="ECO:0000259" key="1">
    <source>
        <dbReference type="PROSITE" id="PS50181"/>
    </source>
</evidence>
<dbReference type="EMBL" id="JAACJN010000003">
    <property type="protein sequence ID" value="KAF5393137.1"/>
    <property type="molecule type" value="Genomic_DNA"/>
</dbReference>
<gene>
    <name evidence="2" type="ORF">D9757_001307</name>
</gene>
<keyword evidence="3" id="KW-1185">Reference proteome</keyword>
<comment type="caution">
    <text evidence="2">The sequence shown here is derived from an EMBL/GenBank/DDBJ whole genome shotgun (WGS) entry which is preliminary data.</text>
</comment>
<evidence type="ECO:0000313" key="2">
    <source>
        <dbReference type="EMBL" id="KAF5393137.1"/>
    </source>
</evidence>
<feature type="domain" description="F-box" evidence="1">
    <location>
        <begin position="1"/>
        <end position="49"/>
    </location>
</feature>
<name>A0A8H5I167_9AGAR</name>
<sequence length="377" mass="42782">MSTFLNLPVEVIADVLSELDIDSLVKISYLSRLLHDIVSDPSLNPWRKPILCSLRSENGENALKHLSVRIIVPRHNWIEILSLASAPFILFEATLPNLKSEEWEEVFNRRFLPGWRKWHKGASWKVAFLEVLHRVHHRSLTSCTSDEAWTKYIVLNRNGSANQLEAASRGFNPIAIFNEMKLQNDLTHLETRIRLVVQLSNVRIIAFGTLNRPRSTLFVNPNAHTFLHPPGIDDVQVMRNNRVITDHGIYPLGLDSVDYPEISPPSIDFARMTHPLPAPSHANYPWYTPGGGDKRWLGSGQDEEGLKWVGGLMIIAQILTSKTHEPRGDMPPLQDFDLVVGSGRQHYASFVWNDLWAIAPWMEERVVNRIDGPGLGI</sequence>
<dbReference type="OrthoDB" id="2532648at2759"/>
<reference evidence="2 3" key="1">
    <citation type="journal article" date="2020" name="ISME J.">
        <title>Uncovering the hidden diversity of litter-decomposition mechanisms in mushroom-forming fungi.</title>
        <authorList>
            <person name="Floudas D."/>
            <person name="Bentzer J."/>
            <person name="Ahren D."/>
            <person name="Johansson T."/>
            <person name="Persson P."/>
            <person name="Tunlid A."/>
        </authorList>
    </citation>
    <scope>NUCLEOTIDE SEQUENCE [LARGE SCALE GENOMIC DNA]</scope>
    <source>
        <strain evidence="2 3">CBS 406.79</strain>
    </source>
</reference>